<evidence type="ECO:0000313" key="2">
    <source>
        <dbReference type="EMBL" id="MPM88611.1"/>
    </source>
</evidence>
<dbReference type="AlphaFoldDB" id="A0A645DH89"/>
<feature type="transmembrane region" description="Helical" evidence="1">
    <location>
        <begin position="75"/>
        <end position="93"/>
    </location>
</feature>
<feature type="transmembrane region" description="Helical" evidence="1">
    <location>
        <begin position="105"/>
        <end position="124"/>
    </location>
</feature>
<accession>A0A645DH89</accession>
<gene>
    <name evidence="2" type="ORF">SDC9_135715</name>
</gene>
<dbReference type="EMBL" id="VSSQ01036198">
    <property type="protein sequence ID" value="MPM88611.1"/>
    <property type="molecule type" value="Genomic_DNA"/>
</dbReference>
<keyword evidence="1" id="KW-0812">Transmembrane</keyword>
<protein>
    <recommendedName>
        <fullName evidence="3">DUF3307 domain-containing protein</fullName>
    </recommendedName>
</protein>
<sequence length="127" mass="14854">MLNKLFIFLSMIFLHIVDDYYLQGWLANAKQKSWWEQNAPDKMYQHDYIWALIMHSFSWAFMTMLPVAVYLAFKIGFLFASFLALNLVVHAVADHLKANAKVINLWTDQMIHMGQIAVTFLFLVSGY</sequence>
<keyword evidence="1" id="KW-1133">Transmembrane helix</keyword>
<reference evidence="2" key="1">
    <citation type="submission" date="2019-08" db="EMBL/GenBank/DDBJ databases">
        <authorList>
            <person name="Kucharzyk K."/>
            <person name="Murdoch R.W."/>
            <person name="Higgins S."/>
            <person name="Loffler F."/>
        </authorList>
    </citation>
    <scope>NUCLEOTIDE SEQUENCE</scope>
</reference>
<evidence type="ECO:0000256" key="1">
    <source>
        <dbReference type="SAM" id="Phobius"/>
    </source>
</evidence>
<proteinExistence type="predicted"/>
<feature type="transmembrane region" description="Helical" evidence="1">
    <location>
        <begin position="6"/>
        <end position="27"/>
    </location>
</feature>
<comment type="caution">
    <text evidence="2">The sequence shown here is derived from an EMBL/GenBank/DDBJ whole genome shotgun (WGS) entry which is preliminary data.</text>
</comment>
<organism evidence="2">
    <name type="scientific">bioreactor metagenome</name>
    <dbReference type="NCBI Taxonomy" id="1076179"/>
    <lineage>
        <taxon>unclassified sequences</taxon>
        <taxon>metagenomes</taxon>
        <taxon>ecological metagenomes</taxon>
    </lineage>
</organism>
<keyword evidence="1" id="KW-0472">Membrane</keyword>
<evidence type="ECO:0008006" key="3">
    <source>
        <dbReference type="Google" id="ProtNLM"/>
    </source>
</evidence>
<name>A0A645DH89_9ZZZZ</name>